<dbReference type="InterPro" id="IPR036135">
    <property type="entry name" value="MoeA_linker/N_sf"/>
</dbReference>
<comment type="pathway">
    <text evidence="2 7">Cofactor biosynthesis; molybdopterin biosynthesis.</text>
</comment>
<evidence type="ECO:0000256" key="7">
    <source>
        <dbReference type="RuleBase" id="RU365090"/>
    </source>
</evidence>
<keyword evidence="7" id="KW-0460">Magnesium</keyword>
<dbReference type="PANTHER" id="PTHR10192">
    <property type="entry name" value="MOLYBDOPTERIN BIOSYNTHESIS PROTEIN"/>
    <property type="match status" value="1"/>
</dbReference>
<comment type="cofactor">
    <cofactor evidence="7">
        <name>Mg(2+)</name>
        <dbReference type="ChEBI" id="CHEBI:18420"/>
    </cofactor>
</comment>
<organism evidence="10 11">
    <name type="scientific">Saxibacter everestensis</name>
    <dbReference type="NCBI Taxonomy" id="2909229"/>
    <lineage>
        <taxon>Bacteria</taxon>
        <taxon>Bacillati</taxon>
        <taxon>Actinomycetota</taxon>
        <taxon>Actinomycetes</taxon>
        <taxon>Micrococcales</taxon>
        <taxon>Brevibacteriaceae</taxon>
        <taxon>Saxibacter</taxon>
    </lineage>
</organism>
<dbReference type="Pfam" id="PF03453">
    <property type="entry name" value="MoeA_N"/>
    <property type="match status" value="1"/>
</dbReference>
<keyword evidence="7" id="KW-0479">Metal-binding</keyword>
<reference evidence="10 11" key="1">
    <citation type="submission" date="2023-05" db="EMBL/GenBank/DDBJ databases">
        <title>Lithophilousrod everest ZFBP1038 complete genpme.</title>
        <authorList>
            <person name="Tian M."/>
        </authorList>
    </citation>
    <scope>NUCLEOTIDE SEQUENCE [LARGE SCALE GENOMIC DNA]</scope>
    <source>
        <strain evidence="10 11">ZFBP1038</strain>
    </source>
</reference>
<keyword evidence="5 7" id="KW-0501">Molybdenum cofactor biosynthesis</keyword>
<dbReference type="EC" id="2.10.1.1" evidence="7"/>
<feature type="domain" description="MoaB/Mog" evidence="9">
    <location>
        <begin position="196"/>
        <end position="333"/>
    </location>
</feature>
<evidence type="ECO:0000256" key="5">
    <source>
        <dbReference type="ARBA" id="ARBA00023150"/>
    </source>
</evidence>
<protein>
    <recommendedName>
        <fullName evidence="7">Molybdopterin molybdenumtransferase</fullName>
        <ecNumber evidence="7">2.10.1.1</ecNumber>
    </recommendedName>
</protein>
<dbReference type="PANTHER" id="PTHR10192:SF5">
    <property type="entry name" value="GEPHYRIN"/>
    <property type="match status" value="1"/>
</dbReference>
<dbReference type="Gene3D" id="2.40.340.10">
    <property type="entry name" value="MoeA, C-terminal, domain IV"/>
    <property type="match status" value="1"/>
</dbReference>
<comment type="function">
    <text evidence="1 7">Catalyzes the insertion of molybdate into adenylated molybdopterin with the concomitant release of AMP.</text>
</comment>
<proteinExistence type="inferred from homology"/>
<dbReference type="EMBL" id="CP090958">
    <property type="protein sequence ID" value="WGW10666.1"/>
    <property type="molecule type" value="Genomic_DNA"/>
</dbReference>
<evidence type="ECO:0000256" key="8">
    <source>
        <dbReference type="SAM" id="MobiDB-lite"/>
    </source>
</evidence>
<evidence type="ECO:0000259" key="9">
    <source>
        <dbReference type="SMART" id="SM00852"/>
    </source>
</evidence>
<evidence type="ECO:0000256" key="1">
    <source>
        <dbReference type="ARBA" id="ARBA00002901"/>
    </source>
</evidence>
<keyword evidence="4 7" id="KW-0500">Molybdenum</keyword>
<dbReference type="Gene3D" id="3.90.105.10">
    <property type="entry name" value="Molybdopterin biosynthesis moea protein, domain 2"/>
    <property type="match status" value="1"/>
</dbReference>
<dbReference type="SUPFAM" id="SSF53218">
    <property type="entry name" value="Molybdenum cofactor biosynthesis proteins"/>
    <property type="match status" value="1"/>
</dbReference>
<dbReference type="Pfam" id="PF00994">
    <property type="entry name" value="MoCF_biosynth"/>
    <property type="match status" value="1"/>
</dbReference>
<comment type="similarity">
    <text evidence="3 7">Belongs to the MoeA family.</text>
</comment>
<keyword evidence="7" id="KW-0808">Transferase</keyword>
<evidence type="ECO:0000256" key="6">
    <source>
        <dbReference type="ARBA" id="ARBA00047317"/>
    </source>
</evidence>
<evidence type="ECO:0000313" key="10">
    <source>
        <dbReference type="EMBL" id="WGW10666.1"/>
    </source>
</evidence>
<feature type="region of interest" description="Disordered" evidence="8">
    <location>
        <begin position="128"/>
        <end position="149"/>
    </location>
</feature>
<sequence length="421" mass="43341">MTDGAPDFQQARLLAYSCGQSLTCSVDVVSVRSDFGTVPPAQGIPQFLAADIHARNDVPVADCSAMDGYAVAGPPPWRFAGEALPGEANPVSLEPGTAIRVGTGSVIPNGTEAVVRWEDVESRQAWRQAGPDPGLTLGAMGAPKPPDGDNIRRSGEETRLAERIGVSGQLLTSSLRGAAAAAGLDELQVARPPRIALLATGDELQDSGVPSASKIRDALTPTLRSLLPAMGAGIGTACLVPDSRDAAQDALLAADSAAIILSTGMASAGPRDYMRDVLADLGAEMVIDNVQIRPGRPQGLAILPDGRMVALLPGNPFAAISAMVTIVQPLIAGALRASLPAIRAVARHGSVPKPGAVTRLYPARWSTPTEQTAGPAEPSALGIARLDILPWRGSAQLRGLAEAEALLIVPPTGEPGYLPLP</sequence>
<dbReference type="Proteomes" id="UP001209083">
    <property type="component" value="Chromosome"/>
</dbReference>
<dbReference type="InterPro" id="IPR036688">
    <property type="entry name" value="MoeA_C_domain_IV_sf"/>
</dbReference>
<accession>A0ABY8QQK5</accession>
<evidence type="ECO:0000256" key="2">
    <source>
        <dbReference type="ARBA" id="ARBA00005046"/>
    </source>
</evidence>
<dbReference type="InterPro" id="IPR008284">
    <property type="entry name" value="MoCF_biosynth_CS"/>
</dbReference>
<dbReference type="InterPro" id="IPR001453">
    <property type="entry name" value="MoaB/Mog_dom"/>
</dbReference>
<dbReference type="RefSeq" id="WP_349637446.1">
    <property type="nucleotide sequence ID" value="NZ_CP090958.1"/>
</dbReference>
<evidence type="ECO:0000256" key="4">
    <source>
        <dbReference type="ARBA" id="ARBA00022505"/>
    </source>
</evidence>
<dbReference type="InterPro" id="IPR036425">
    <property type="entry name" value="MoaB/Mog-like_dom_sf"/>
</dbReference>
<dbReference type="SMART" id="SM00852">
    <property type="entry name" value="MoCF_biosynth"/>
    <property type="match status" value="1"/>
</dbReference>
<gene>
    <name evidence="10" type="ORF">LWF01_11030</name>
</gene>
<dbReference type="InterPro" id="IPR038987">
    <property type="entry name" value="MoeA-like"/>
</dbReference>
<dbReference type="Gene3D" id="2.170.190.11">
    <property type="entry name" value="Molybdopterin biosynthesis moea protein, domain 3"/>
    <property type="match status" value="1"/>
</dbReference>
<dbReference type="InterPro" id="IPR005110">
    <property type="entry name" value="MoeA_linker/N"/>
</dbReference>
<dbReference type="PROSITE" id="PS01079">
    <property type="entry name" value="MOCF_BIOSYNTHESIS_2"/>
    <property type="match status" value="1"/>
</dbReference>
<evidence type="ECO:0000313" key="11">
    <source>
        <dbReference type="Proteomes" id="UP001209083"/>
    </source>
</evidence>
<evidence type="ECO:0000256" key="3">
    <source>
        <dbReference type="ARBA" id="ARBA00010763"/>
    </source>
</evidence>
<name>A0ABY8QQK5_9MICO</name>
<dbReference type="SUPFAM" id="SSF63882">
    <property type="entry name" value="MoeA N-terminal region -like"/>
    <property type="match status" value="1"/>
</dbReference>
<comment type="catalytic activity">
    <reaction evidence="6">
        <text>adenylyl-molybdopterin + molybdate = Mo-molybdopterin + AMP + H(+)</text>
        <dbReference type="Rhea" id="RHEA:35047"/>
        <dbReference type="ChEBI" id="CHEBI:15378"/>
        <dbReference type="ChEBI" id="CHEBI:36264"/>
        <dbReference type="ChEBI" id="CHEBI:62727"/>
        <dbReference type="ChEBI" id="CHEBI:71302"/>
        <dbReference type="ChEBI" id="CHEBI:456215"/>
        <dbReference type="EC" id="2.10.1.1"/>
    </reaction>
</comment>
<keyword evidence="11" id="KW-1185">Reference proteome</keyword>
<dbReference type="Gene3D" id="3.40.980.10">
    <property type="entry name" value="MoaB/Mog-like domain"/>
    <property type="match status" value="1"/>
</dbReference>